<feature type="region of interest" description="Disordered" evidence="1">
    <location>
        <begin position="36"/>
        <end position="55"/>
    </location>
</feature>
<organism evidence="2 3">
    <name type="scientific">Kitasatospora acidiphila</name>
    <dbReference type="NCBI Taxonomy" id="2567942"/>
    <lineage>
        <taxon>Bacteria</taxon>
        <taxon>Bacillati</taxon>
        <taxon>Actinomycetota</taxon>
        <taxon>Actinomycetes</taxon>
        <taxon>Kitasatosporales</taxon>
        <taxon>Streptomycetaceae</taxon>
        <taxon>Kitasatospora</taxon>
    </lineage>
</organism>
<reference evidence="2 3" key="1">
    <citation type="submission" date="2019-06" db="EMBL/GenBank/DDBJ databases">
        <title>Description of Kitasatospora acidophila sp. nov. isolated from pine grove soil, and reclassification of Streptomyces novaecaesareae to Kitasatospora novaeceasareae comb. nov.</title>
        <authorList>
            <person name="Kim M.J."/>
        </authorList>
    </citation>
    <scope>NUCLEOTIDE SEQUENCE [LARGE SCALE GENOMIC DNA]</scope>
    <source>
        <strain evidence="2 3">MMS16-CNU292</strain>
    </source>
</reference>
<accession>A0A540W6U7</accession>
<dbReference type="Proteomes" id="UP000319103">
    <property type="component" value="Unassembled WGS sequence"/>
</dbReference>
<dbReference type="AlphaFoldDB" id="A0A540W6U7"/>
<sequence length="103" mass="11871">MSDALPIPDDLAQLQRDRIAAENAVAQHIAEVDRLRSEHYPAPEQTQERARWSEEESAKLEELRAERDQLGRAVRQHPVMVQARDEGRFWATWDALQEAAREG</sequence>
<evidence type="ECO:0000313" key="2">
    <source>
        <dbReference type="EMBL" id="TQF04740.1"/>
    </source>
</evidence>
<gene>
    <name evidence="2" type="ORF">E6W39_24105</name>
</gene>
<evidence type="ECO:0000313" key="3">
    <source>
        <dbReference type="Proteomes" id="UP000319103"/>
    </source>
</evidence>
<name>A0A540W6U7_9ACTN</name>
<keyword evidence="3" id="KW-1185">Reference proteome</keyword>
<protein>
    <submittedName>
        <fullName evidence="2">Uncharacterized protein</fullName>
    </submittedName>
</protein>
<dbReference type="OrthoDB" id="3855108at2"/>
<comment type="caution">
    <text evidence="2">The sequence shown here is derived from an EMBL/GenBank/DDBJ whole genome shotgun (WGS) entry which is preliminary data.</text>
</comment>
<dbReference type="EMBL" id="VIGB01000003">
    <property type="protein sequence ID" value="TQF04740.1"/>
    <property type="molecule type" value="Genomic_DNA"/>
</dbReference>
<evidence type="ECO:0000256" key="1">
    <source>
        <dbReference type="SAM" id="MobiDB-lite"/>
    </source>
</evidence>
<proteinExistence type="predicted"/>
<dbReference type="RefSeq" id="WP_141635295.1">
    <property type="nucleotide sequence ID" value="NZ_VIGB01000003.1"/>
</dbReference>